<dbReference type="Proteomes" id="UP000031307">
    <property type="component" value="Unassembled WGS sequence"/>
</dbReference>
<organism evidence="1 2">
    <name type="scientific">Parachlamydia acanthamoebae</name>
    <dbReference type="NCBI Taxonomy" id="83552"/>
    <lineage>
        <taxon>Bacteria</taxon>
        <taxon>Pseudomonadati</taxon>
        <taxon>Chlamydiota</taxon>
        <taxon>Chlamydiia</taxon>
        <taxon>Parachlamydiales</taxon>
        <taxon>Parachlamydiaceae</taxon>
        <taxon>Parachlamydia</taxon>
    </lineage>
</organism>
<sequence>MRFQMIRKLKSGKYRIYSLSVNPKTGKRRNLGTFETREEAVKHEREIQYFKKHKN</sequence>
<proteinExistence type="predicted"/>
<protein>
    <recommendedName>
        <fullName evidence="3">AP2-like integrase N-terminal domain-containing protein</fullName>
    </recommendedName>
</protein>
<evidence type="ECO:0008006" key="3">
    <source>
        <dbReference type="Google" id="ProtNLM"/>
    </source>
</evidence>
<dbReference type="AlphaFoldDB" id="A0A0C1EA69"/>
<gene>
    <name evidence="1" type="ORF">DB43_FD00160</name>
</gene>
<accession>A0A0C1EA69</accession>
<evidence type="ECO:0000313" key="1">
    <source>
        <dbReference type="EMBL" id="KIA78027.1"/>
    </source>
</evidence>
<dbReference type="EMBL" id="JSAM01000048">
    <property type="protein sequence ID" value="KIA78027.1"/>
    <property type="molecule type" value="Genomic_DNA"/>
</dbReference>
<evidence type="ECO:0000313" key="2">
    <source>
        <dbReference type="Proteomes" id="UP000031307"/>
    </source>
</evidence>
<name>A0A0C1EA69_9BACT</name>
<comment type="caution">
    <text evidence="1">The sequence shown here is derived from an EMBL/GenBank/DDBJ whole genome shotgun (WGS) entry which is preliminary data.</text>
</comment>
<dbReference type="PATRIC" id="fig|83552.4.peg.797"/>
<reference evidence="1 2" key="1">
    <citation type="journal article" date="2014" name="Mol. Biol. Evol.">
        <title>Massive expansion of Ubiquitination-related gene families within the Chlamydiae.</title>
        <authorList>
            <person name="Domman D."/>
            <person name="Collingro A."/>
            <person name="Lagkouvardos I."/>
            <person name="Gehre L."/>
            <person name="Weinmaier T."/>
            <person name="Rattei T."/>
            <person name="Subtil A."/>
            <person name="Horn M."/>
        </authorList>
    </citation>
    <scope>NUCLEOTIDE SEQUENCE [LARGE SCALE GENOMIC DNA]</scope>
    <source>
        <strain evidence="1 2">OEW1</strain>
    </source>
</reference>